<evidence type="ECO:0000313" key="3">
    <source>
        <dbReference type="Proteomes" id="UP001485459"/>
    </source>
</evidence>
<keyword evidence="3" id="KW-1185">Reference proteome</keyword>
<evidence type="ECO:0008006" key="4">
    <source>
        <dbReference type="Google" id="ProtNLM"/>
    </source>
</evidence>
<gene>
    <name evidence="2" type="ORF">WJU16_14850</name>
</gene>
<name>A0ABZ2YK53_9BACT</name>
<dbReference type="Proteomes" id="UP001485459">
    <property type="component" value="Chromosome"/>
</dbReference>
<dbReference type="PROSITE" id="PS51257">
    <property type="entry name" value="PROKAR_LIPOPROTEIN"/>
    <property type="match status" value="1"/>
</dbReference>
<organism evidence="2 3">
    <name type="scientific">Chitinophaga pollutisoli</name>
    <dbReference type="NCBI Taxonomy" id="3133966"/>
    <lineage>
        <taxon>Bacteria</taxon>
        <taxon>Pseudomonadati</taxon>
        <taxon>Bacteroidota</taxon>
        <taxon>Chitinophagia</taxon>
        <taxon>Chitinophagales</taxon>
        <taxon>Chitinophagaceae</taxon>
        <taxon>Chitinophaga</taxon>
    </lineage>
</organism>
<keyword evidence="1" id="KW-0732">Signal</keyword>
<proteinExistence type="predicted"/>
<evidence type="ECO:0000313" key="2">
    <source>
        <dbReference type="EMBL" id="WZN39281.1"/>
    </source>
</evidence>
<protein>
    <recommendedName>
        <fullName evidence="4">Lipoprotein</fullName>
    </recommendedName>
</protein>
<reference evidence="3" key="1">
    <citation type="submission" date="2024-03" db="EMBL/GenBank/DDBJ databases">
        <title>Chitinophaga horti sp. nov., isolated from garden soil.</title>
        <authorList>
            <person name="Lee D.S."/>
            <person name="Han D.M."/>
            <person name="Baek J.H."/>
            <person name="Choi D.G."/>
            <person name="Jeon J.H."/>
            <person name="Jeon C.O."/>
        </authorList>
    </citation>
    <scope>NUCLEOTIDE SEQUENCE [LARGE SCALE GENOMIC DNA]</scope>
    <source>
        <strain evidence="3">GPA1</strain>
    </source>
</reference>
<evidence type="ECO:0000256" key="1">
    <source>
        <dbReference type="SAM" id="SignalP"/>
    </source>
</evidence>
<feature type="signal peptide" evidence="1">
    <location>
        <begin position="1"/>
        <end position="24"/>
    </location>
</feature>
<dbReference type="EMBL" id="CP149822">
    <property type="protein sequence ID" value="WZN39281.1"/>
    <property type="molecule type" value="Genomic_DNA"/>
</dbReference>
<accession>A0ABZ2YK53</accession>
<feature type="chain" id="PRO_5046724599" description="Lipoprotein" evidence="1">
    <location>
        <begin position="25"/>
        <end position="49"/>
    </location>
</feature>
<dbReference type="RefSeq" id="WP_341834273.1">
    <property type="nucleotide sequence ID" value="NZ_CP149822.1"/>
</dbReference>
<sequence length="49" mass="5433">MKSKWMIGLWASFLLIGCASQKQGCPGSTFYNSGNMKQNSKAGKQMKLF</sequence>